<evidence type="ECO:0000259" key="2">
    <source>
        <dbReference type="Pfam" id="PF13391"/>
    </source>
</evidence>
<feature type="compositionally biased region" description="Low complexity" evidence="1">
    <location>
        <begin position="144"/>
        <end position="161"/>
    </location>
</feature>
<sequence length="408" mass="45801">MQHKIDDAKIGPGVELCDPVRLALLRRLKGILGADQKVSRGVQATLLLCDLQYIEEMCKSLDSASSVGKGLIQRGLSISKQEDEIVAKWCQKPRPSSTTPSGRSLSLRRSRPEPSPLRQALPSTVGELKETETSLQPPKRKRSTSLSASSGSSGNSRSKIISMKCKERDDYKCIVTKSAGPIDAAHIFPVSLNKGDERASFFGLLKEFWAQRIEKWESRLNNGTEFIENEMSFSPSIHRYHSAGLFGLQPIEASSDGKSLKLGFYWLDKRQTESSAEMVDLMNIPALAHDFRPKDIAICSSRDEHIIRSGEVIELTTEDPEELPLPDWDLLELQWVLQRLTALKGAAYVPDKVLDDSDDSDYEGSAYLMYDGMEQDDDSHKRRSECDEGWQRARIDDWVGQIQPQTWV</sequence>
<dbReference type="VEuPathDB" id="FungiDB:MGYG_06824"/>
<feature type="domain" description="HNH nuclease" evidence="2">
    <location>
        <begin position="173"/>
        <end position="248"/>
    </location>
</feature>
<accession>E4V1B0</accession>
<dbReference type="Proteomes" id="UP000002669">
    <property type="component" value="Unassembled WGS sequence"/>
</dbReference>
<evidence type="ECO:0000313" key="3">
    <source>
        <dbReference type="EMBL" id="EFR03825.1"/>
    </source>
</evidence>
<gene>
    <name evidence="3" type="ORF">MGYG_06824</name>
</gene>
<proteinExistence type="predicted"/>
<evidence type="ECO:0000313" key="4">
    <source>
        <dbReference type="Proteomes" id="UP000002669"/>
    </source>
</evidence>
<keyword evidence="4" id="KW-1185">Reference proteome</keyword>
<dbReference type="InterPro" id="IPR003615">
    <property type="entry name" value="HNH_nuc"/>
</dbReference>
<dbReference type="Pfam" id="PF13391">
    <property type="entry name" value="HNH_2"/>
    <property type="match status" value="1"/>
</dbReference>
<reference evidence="4" key="1">
    <citation type="journal article" date="2012" name="MBio">
        <title>Comparative genome analysis of Trichophyton rubrum and related dermatophytes reveals candidate genes involved in infection.</title>
        <authorList>
            <person name="Martinez D.A."/>
            <person name="Oliver B.G."/>
            <person name="Graeser Y."/>
            <person name="Goldberg J.M."/>
            <person name="Li W."/>
            <person name="Martinez-Rossi N.M."/>
            <person name="Monod M."/>
            <person name="Shelest E."/>
            <person name="Barton R.C."/>
            <person name="Birch E."/>
            <person name="Brakhage A.A."/>
            <person name="Chen Z."/>
            <person name="Gurr S.J."/>
            <person name="Heiman D."/>
            <person name="Heitman J."/>
            <person name="Kosti I."/>
            <person name="Rossi A."/>
            <person name="Saif S."/>
            <person name="Samalova M."/>
            <person name="Saunders C.W."/>
            <person name="Shea T."/>
            <person name="Summerbell R.C."/>
            <person name="Xu J."/>
            <person name="Young S."/>
            <person name="Zeng Q."/>
            <person name="Birren B.W."/>
            <person name="Cuomo C.A."/>
            <person name="White T.C."/>
        </authorList>
    </citation>
    <scope>NUCLEOTIDE SEQUENCE [LARGE SCALE GENOMIC DNA]</scope>
    <source>
        <strain evidence="4">ATCC MYA-4604 / CBS 118893</strain>
    </source>
</reference>
<protein>
    <recommendedName>
        <fullName evidence="2">HNH nuclease domain-containing protein</fullName>
    </recommendedName>
</protein>
<dbReference type="HOGENOM" id="CLU_039755_3_0_1"/>
<dbReference type="EMBL" id="DS989827">
    <property type="protein sequence ID" value="EFR03825.1"/>
    <property type="molecule type" value="Genomic_DNA"/>
</dbReference>
<dbReference type="eggNOG" id="ENOG502RMC9">
    <property type="taxonomic scope" value="Eukaryota"/>
</dbReference>
<dbReference type="AlphaFoldDB" id="E4V1B0"/>
<dbReference type="RefSeq" id="XP_003170833.1">
    <property type="nucleotide sequence ID" value="XM_003170785.1"/>
</dbReference>
<dbReference type="InParanoid" id="E4V1B0"/>
<evidence type="ECO:0000256" key="1">
    <source>
        <dbReference type="SAM" id="MobiDB-lite"/>
    </source>
</evidence>
<dbReference type="OrthoDB" id="5416097at2759"/>
<feature type="region of interest" description="Disordered" evidence="1">
    <location>
        <begin position="90"/>
        <end position="161"/>
    </location>
</feature>
<organism evidence="4">
    <name type="scientific">Arthroderma gypseum (strain ATCC MYA-4604 / CBS 118893)</name>
    <name type="common">Microsporum gypseum</name>
    <dbReference type="NCBI Taxonomy" id="535722"/>
    <lineage>
        <taxon>Eukaryota</taxon>
        <taxon>Fungi</taxon>
        <taxon>Dikarya</taxon>
        <taxon>Ascomycota</taxon>
        <taxon>Pezizomycotina</taxon>
        <taxon>Eurotiomycetes</taxon>
        <taxon>Eurotiomycetidae</taxon>
        <taxon>Onygenales</taxon>
        <taxon>Arthrodermataceae</taxon>
        <taxon>Nannizzia</taxon>
    </lineage>
</organism>
<dbReference type="GeneID" id="10026076"/>
<dbReference type="OMA" id="MDACHIV"/>
<name>E4V1B0_ARTGP</name>
<feature type="compositionally biased region" description="Low complexity" evidence="1">
    <location>
        <begin position="93"/>
        <end position="107"/>
    </location>
</feature>